<dbReference type="InterPro" id="IPR012910">
    <property type="entry name" value="Plug_dom"/>
</dbReference>
<evidence type="ECO:0000256" key="10">
    <source>
        <dbReference type="SAM" id="SignalP"/>
    </source>
</evidence>
<dbReference type="STRING" id="475255.SAMN04488101_11278"/>
<evidence type="ECO:0000256" key="2">
    <source>
        <dbReference type="ARBA" id="ARBA00022448"/>
    </source>
</evidence>
<evidence type="ECO:0000313" key="14">
    <source>
        <dbReference type="Proteomes" id="UP000192678"/>
    </source>
</evidence>
<dbReference type="Pfam" id="PF13715">
    <property type="entry name" value="CarbopepD_reg_2"/>
    <property type="match status" value="1"/>
</dbReference>
<dbReference type="NCBIfam" id="TIGR04057">
    <property type="entry name" value="SusC_RagA_signa"/>
    <property type="match status" value="1"/>
</dbReference>
<keyword evidence="5 9" id="KW-0798">TonB box</keyword>
<evidence type="ECO:0000259" key="11">
    <source>
        <dbReference type="Pfam" id="PF00593"/>
    </source>
</evidence>
<dbReference type="GO" id="GO:0009279">
    <property type="term" value="C:cell outer membrane"/>
    <property type="evidence" value="ECO:0007669"/>
    <property type="project" value="UniProtKB-SubCell"/>
</dbReference>
<dbReference type="NCBIfam" id="TIGR04056">
    <property type="entry name" value="OMP_RagA_SusC"/>
    <property type="match status" value="1"/>
</dbReference>
<keyword evidence="6 8" id="KW-0472">Membrane</keyword>
<dbReference type="AlphaFoldDB" id="A0A1W2EHJ1"/>
<dbReference type="EMBL" id="FWYB01000012">
    <property type="protein sequence ID" value="SMD08912.1"/>
    <property type="molecule type" value="Genomic_DNA"/>
</dbReference>
<keyword evidence="2 8" id="KW-0813">Transport</keyword>
<keyword evidence="14" id="KW-1185">Reference proteome</keyword>
<evidence type="ECO:0000256" key="8">
    <source>
        <dbReference type="PROSITE-ProRule" id="PRU01360"/>
    </source>
</evidence>
<dbReference type="PROSITE" id="PS52016">
    <property type="entry name" value="TONB_DEPENDENT_REC_3"/>
    <property type="match status" value="1"/>
</dbReference>
<protein>
    <submittedName>
        <fullName evidence="13">TonB-linked outer membrane protein, SusC/RagA family</fullName>
    </submittedName>
</protein>
<feature type="signal peptide" evidence="10">
    <location>
        <begin position="1"/>
        <end position="20"/>
    </location>
</feature>
<dbReference type="Gene3D" id="2.170.130.10">
    <property type="entry name" value="TonB-dependent receptor, plug domain"/>
    <property type="match status" value="1"/>
</dbReference>
<dbReference type="Gene3D" id="2.60.40.1120">
    <property type="entry name" value="Carboxypeptidase-like, regulatory domain"/>
    <property type="match status" value="1"/>
</dbReference>
<evidence type="ECO:0000256" key="5">
    <source>
        <dbReference type="ARBA" id="ARBA00023077"/>
    </source>
</evidence>
<dbReference type="InterPro" id="IPR023997">
    <property type="entry name" value="TonB-dep_OMP_SusC/RagA_CS"/>
</dbReference>
<accession>A0A1W2EHJ1</accession>
<keyword evidence="7 8" id="KW-0998">Cell outer membrane</keyword>
<dbReference type="InterPro" id="IPR023996">
    <property type="entry name" value="TonB-dep_OMP_SusC/RagA"/>
</dbReference>
<gene>
    <name evidence="13" type="ORF">SAMN04488101_11278</name>
</gene>
<dbReference type="InterPro" id="IPR008969">
    <property type="entry name" value="CarboxyPept-like_regulatory"/>
</dbReference>
<feature type="chain" id="PRO_5012009279" evidence="10">
    <location>
        <begin position="21"/>
        <end position="1029"/>
    </location>
</feature>
<sequence>MLVMSLSLILMATSNLQASAEAKTGKIILREKNTRTVAPIRVSGKVVDQKGAPMVGVSITTKGVSGGTVSDVNGNYTINVPSENAVLIFQFLSYVKQEITVGKAENDKKVINVTLNEDTNDLNEVVVVGYGTQKKHAVTGAVVTADLKTYDKVPVNNILEVLKGTVAGLNVGEANTAGGVPGVTIRGTNTSAAGNSPLIILDGTIFEGSMADISPSDIESATILKDASAAAIYGARSANGVILIESKKGGSINGKPKFEFQSSYGTISELQPLKVYDAPGYMRHVYDVIRDNGTNITFEQAPNYLQVGEKKNYDATPDHAPTLVDPYSVFSQTGRNVNTGLSISQRTDKMSYFVSGNMTDQQGVIINDAFKHYSVRLNLESNVTNWLTLGVRSYYSHRNYPDARIYGVGSGSSSPYLFSPYANLYNADGTYNMYPQTTTSFINPFLVRATEAENKTNNLNAIFNGTIKVPWVKGLTYTATYSKTLNGNENGSFYGLDTYEGLAPKGKGSRNYSTANSTLLDHLIKYNHTFGGIHNVDLTLLHSDQKKTFSGMGVSASGFDNDQLGMNRLQAGSIQNVSTSASESTNIGQMARLTYSYNSKYSVTGTVRHDGFSAFSANHKYGDFVSVGMNWNIIEEKFMKSIPVINALALRASYGTNGNQSIASYSTLSKISNGYYYYQGDGSYTYTQGVSTIGNDDLVWESTTGLNAGIDFAILNSRLAGSIDGYMTRTNNLAFNLNLPGASGFSGILANAGELRNKGLELNLRSLNVTGRKFSWRTEAAFSLNRNKWQHLLGDRDGDGKEDDIVGSNQFIGKPLSVVYGYKVTGMWQQEDKDNGTIMAGFLPGHYKLEDVNGDGKITSDADRVFMGNTNANFRWSLTNTFSYGNLSMMVYLNSIWGGNGYFINGGNTPWDDAYANRADMNHPIYDYWTPENPGAEFPRPSYKDKAIAKAPKYYDRSFIRLQKVAVSYDASKHVKKYGVNGLNIALSADNLATYAPHWIGLDAATGNGLTVSSIPSLRTVSMNINVNF</sequence>
<evidence type="ECO:0000256" key="4">
    <source>
        <dbReference type="ARBA" id="ARBA00022692"/>
    </source>
</evidence>
<comment type="subcellular location">
    <subcellularLocation>
        <location evidence="1 8">Cell outer membrane</location>
        <topology evidence="1 8">Multi-pass membrane protein</topology>
    </subcellularLocation>
</comment>
<evidence type="ECO:0000256" key="1">
    <source>
        <dbReference type="ARBA" id="ARBA00004571"/>
    </source>
</evidence>
<keyword evidence="10" id="KW-0732">Signal</keyword>
<feature type="domain" description="TonB-dependent receptor-like beta-barrel" evidence="11">
    <location>
        <begin position="421"/>
        <end position="852"/>
    </location>
</feature>
<evidence type="ECO:0000256" key="6">
    <source>
        <dbReference type="ARBA" id="ARBA00023136"/>
    </source>
</evidence>
<dbReference type="SUPFAM" id="SSF49464">
    <property type="entry name" value="Carboxypeptidase regulatory domain-like"/>
    <property type="match status" value="1"/>
</dbReference>
<evidence type="ECO:0000313" key="13">
    <source>
        <dbReference type="EMBL" id="SMD08912.1"/>
    </source>
</evidence>
<evidence type="ECO:0000256" key="7">
    <source>
        <dbReference type="ARBA" id="ARBA00023237"/>
    </source>
</evidence>
<dbReference type="Gene3D" id="2.40.170.20">
    <property type="entry name" value="TonB-dependent receptor, beta-barrel domain"/>
    <property type="match status" value="1"/>
</dbReference>
<evidence type="ECO:0000259" key="12">
    <source>
        <dbReference type="Pfam" id="PF07715"/>
    </source>
</evidence>
<dbReference type="Pfam" id="PF00593">
    <property type="entry name" value="TonB_dep_Rec_b-barrel"/>
    <property type="match status" value="1"/>
</dbReference>
<keyword evidence="3 8" id="KW-1134">Transmembrane beta strand</keyword>
<comment type="similarity">
    <text evidence="8 9">Belongs to the TonB-dependent receptor family.</text>
</comment>
<keyword evidence="4 8" id="KW-0812">Transmembrane</keyword>
<dbReference type="InterPro" id="IPR037066">
    <property type="entry name" value="Plug_dom_sf"/>
</dbReference>
<evidence type="ECO:0000256" key="3">
    <source>
        <dbReference type="ARBA" id="ARBA00022452"/>
    </source>
</evidence>
<name>A0A1W2EHJ1_9SPHI</name>
<organism evidence="13 14">
    <name type="scientific">Pedobacter nyackensis</name>
    <dbReference type="NCBI Taxonomy" id="475255"/>
    <lineage>
        <taxon>Bacteria</taxon>
        <taxon>Pseudomonadati</taxon>
        <taxon>Bacteroidota</taxon>
        <taxon>Sphingobacteriia</taxon>
        <taxon>Sphingobacteriales</taxon>
        <taxon>Sphingobacteriaceae</taxon>
        <taxon>Pedobacter</taxon>
    </lineage>
</organism>
<dbReference type="InterPro" id="IPR000531">
    <property type="entry name" value="Beta-barrel_TonB"/>
</dbReference>
<feature type="domain" description="TonB-dependent receptor plug" evidence="12">
    <location>
        <begin position="137"/>
        <end position="241"/>
    </location>
</feature>
<dbReference type="Pfam" id="PF07715">
    <property type="entry name" value="Plug"/>
    <property type="match status" value="1"/>
</dbReference>
<dbReference type="InterPro" id="IPR036942">
    <property type="entry name" value="Beta-barrel_TonB_sf"/>
</dbReference>
<evidence type="ECO:0000256" key="9">
    <source>
        <dbReference type="RuleBase" id="RU003357"/>
    </source>
</evidence>
<dbReference type="Proteomes" id="UP000192678">
    <property type="component" value="Unassembled WGS sequence"/>
</dbReference>
<reference evidence="13 14" key="1">
    <citation type="submission" date="2017-04" db="EMBL/GenBank/DDBJ databases">
        <authorList>
            <person name="Afonso C.L."/>
            <person name="Miller P.J."/>
            <person name="Scott M.A."/>
            <person name="Spackman E."/>
            <person name="Goraichik I."/>
            <person name="Dimitrov K.M."/>
            <person name="Suarez D.L."/>
            <person name="Swayne D.E."/>
        </authorList>
    </citation>
    <scope>NUCLEOTIDE SEQUENCE [LARGE SCALE GENOMIC DNA]</scope>
    <source>
        <strain evidence="13 14">DSM 19625</strain>
    </source>
</reference>
<dbReference type="SUPFAM" id="SSF56935">
    <property type="entry name" value="Porins"/>
    <property type="match status" value="1"/>
</dbReference>
<dbReference type="InterPro" id="IPR039426">
    <property type="entry name" value="TonB-dep_rcpt-like"/>
</dbReference>
<proteinExistence type="inferred from homology"/>